<dbReference type="SMART" id="SM00642">
    <property type="entry name" value="Aamy"/>
    <property type="match status" value="1"/>
</dbReference>
<dbReference type="Pfam" id="PF00686">
    <property type="entry name" value="CBM_20"/>
    <property type="match status" value="1"/>
</dbReference>
<comment type="similarity">
    <text evidence="3 8">Belongs to the glycosyl hydrolase 13 family.</text>
</comment>
<evidence type="ECO:0000256" key="10">
    <source>
        <dbReference type="SAM" id="Coils"/>
    </source>
</evidence>
<evidence type="ECO:0000256" key="8">
    <source>
        <dbReference type="RuleBase" id="RU003615"/>
    </source>
</evidence>
<keyword evidence="6 9" id="KW-0119">Carbohydrate metabolism</keyword>
<comment type="catalytic activity">
    <reaction evidence="1 9">
        <text>Endohydrolysis of (1-&gt;4)-alpha-D-glucosidic linkages in polysaccharides containing three or more (1-&gt;4)-alpha-linked D-glucose units.</text>
        <dbReference type="EC" id="3.2.1.1"/>
    </reaction>
</comment>
<keyword evidence="5 9" id="KW-0378">Hydrolase</keyword>
<feature type="domain" description="CBM20" evidence="12">
    <location>
        <begin position="1"/>
        <end position="105"/>
    </location>
</feature>
<sequence length="724" mass="80884">MANVAVTFTVECSCTEHGEEVYVVGSHKKLGAWDPLEAVRCTTTAENFPRWTSSPVSLTNGSRIEFKTVIRGPGGKKWEHGQNRLLQLSVPSHEARTNVAFTWGQPGVNEEDDRVSEMTGGFRRATSGGSEKSGPLTRMMESGSSMSRRGSRHLCKTRNGMVNEEMTRTPSLLLVDFREFQEAAVEHEKELDDIEERAKLNRLQRKMKSTQLIERMAKITDTVDPSRTVLLQGFNWESWRAGGGDFYNAVGRKVQLFHEMGFTDLWLPPCSQSVAPQGYLPSQLFNLDGSKYGTQQALEDLLEKCHKNGIRCMADIVINHRCGDRQDGEGRWNQFSSGMQSRPSFAGVADWGGWAVTLGDQYSDGSGMHGPGHSDGRFDAAPDIDHRHPKVQECISIWLRWLRLQVGFDGWRFDFVKGYGPEFVGKYCDKSHPAWAVGELWTDMNYDLHGLCYNQDKHRQTLVDWVNATGKKSTAFDFTTKGVLQEACRLTQFWRLRDKDGKPPGLIGWLPQYAVTFIDNHDTGSTQRHWPFPDDKVLIGYAYILTHPGVWSEVCDGSGGDWAVELLLSFLREAICNTSLNQIIIRANLCETSRTAIPVDAPVNIQCADDTLYLAEIGNPPSLRVALGPNYWTNGPSGHGYRVWVKRTGSTQKYSSLNASPEATPLGSPRRKKEGAVGLGPEMLTAETLKIMDVPQLQNLKERLQALLNATDAALAHRRANGSR</sequence>
<dbReference type="InterPro" id="IPR006047">
    <property type="entry name" value="GH13_cat_dom"/>
</dbReference>
<dbReference type="Proteomes" id="UP001642484">
    <property type="component" value="Unassembled WGS sequence"/>
</dbReference>
<dbReference type="InterPro" id="IPR002044">
    <property type="entry name" value="CBM20"/>
</dbReference>
<dbReference type="InterPro" id="IPR006046">
    <property type="entry name" value="Alpha_amylase"/>
</dbReference>
<dbReference type="InterPro" id="IPR017853">
    <property type="entry name" value="GH"/>
</dbReference>
<evidence type="ECO:0000256" key="1">
    <source>
        <dbReference type="ARBA" id="ARBA00000548"/>
    </source>
</evidence>
<dbReference type="EC" id="3.2.1.1" evidence="4 9"/>
<evidence type="ECO:0000256" key="11">
    <source>
        <dbReference type="SAM" id="MobiDB-lite"/>
    </source>
</evidence>
<feature type="region of interest" description="Disordered" evidence="11">
    <location>
        <begin position="655"/>
        <end position="676"/>
    </location>
</feature>
<evidence type="ECO:0000313" key="14">
    <source>
        <dbReference type="Proteomes" id="UP001642484"/>
    </source>
</evidence>
<evidence type="ECO:0000256" key="9">
    <source>
        <dbReference type="RuleBase" id="RU361134"/>
    </source>
</evidence>
<dbReference type="SUPFAM" id="SSF51445">
    <property type="entry name" value="(Trans)glycosidases"/>
    <property type="match status" value="1"/>
</dbReference>
<name>A0ABP0SS88_9DINO</name>
<evidence type="ECO:0000256" key="5">
    <source>
        <dbReference type="ARBA" id="ARBA00022801"/>
    </source>
</evidence>
<gene>
    <name evidence="13" type="ORF">CCMP2556_LOCUS53209</name>
</gene>
<feature type="region of interest" description="Disordered" evidence="11">
    <location>
        <begin position="104"/>
        <end position="152"/>
    </location>
</feature>
<dbReference type="InterPro" id="IPR013784">
    <property type="entry name" value="Carb-bd-like_fold"/>
</dbReference>
<reference evidence="13 14" key="1">
    <citation type="submission" date="2024-02" db="EMBL/GenBank/DDBJ databases">
        <authorList>
            <person name="Chen Y."/>
            <person name="Shah S."/>
            <person name="Dougan E. K."/>
            <person name="Thang M."/>
            <person name="Chan C."/>
        </authorList>
    </citation>
    <scope>NUCLEOTIDE SEQUENCE [LARGE SCALE GENOMIC DNA]</scope>
</reference>
<dbReference type="CDD" id="cd05467">
    <property type="entry name" value="CBM20"/>
    <property type="match status" value="1"/>
</dbReference>
<dbReference type="PROSITE" id="PS51166">
    <property type="entry name" value="CBM20"/>
    <property type="match status" value="1"/>
</dbReference>
<protein>
    <recommendedName>
        <fullName evidence="4 9">Alpha-amylase</fullName>
        <ecNumber evidence="4 9">3.2.1.1</ecNumber>
    </recommendedName>
</protein>
<dbReference type="Gene3D" id="2.60.40.10">
    <property type="entry name" value="Immunoglobulins"/>
    <property type="match status" value="1"/>
</dbReference>
<dbReference type="PANTHER" id="PTHR43447">
    <property type="entry name" value="ALPHA-AMYLASE"/>
    <property type="match status" value="1"/>
</dbReference>
<evidence type="ECO:0000313" key="13">
    <source>
        <dbReference type="EMBL" id="CAK9115100.1"/>
    </source>
</evidence>
<evidence type="ECO:0000256" key="4">
    <source>
        <dbReference type="ARBA" id="ARBA00012595"/>
    </source>
</evidence>
<accession>A0ABP0SS88</accession>
<evidence type="ECO:0000256" key="3">
    <source>
        <dbReference type="ARBA" id="ARBA00008061"/>
    </source>
</evidence>
<feature type="coiled-coil region" evidence="10">
    <location>
        <begin position="177"/>
        <end position="204"/>
    </location>
</feature>
<comment type="cofactor">
    <cofactor evidence="2">
        <name>Ca(2+)</name>
        <dbReference type="ChEBI" id="CHEBI:29108"/>
    </cofactor>
</comment>
<dbReference type="CDD" id="cd11314">
    <property type="entry name" value="AmyAc_arch_bac_plant_AmyA"/>
    <property type="match status" value="1"/>
</dbReference>
<organism evidence="13 14">
    <name type="scientific">Durusdinium trenchii</name>
    <dbReference type="NCBI Taxonomy" id="1381693"/>
    <lineage>
        <taxon>Eukaryota</taxon>
        <taxon>Sar</taxon>
        <taxon>Alveolata</taxon>
        <taxon>Dinophyceae</taxon>
        <taxon>Suessiales</taxon>
        <taxon>Symbiodiniaceae</taxon>
        <taxon>Durusdinium</taxon>
    </lineage>
</organism>
<feature type="compositionally biased region" description="Low complexity" evidence="11">
    <location>
        <begin position="138"/>
        <end position="148"/>
    </location>
</feature>
<keyword evidence="7 9" id="KW-0326">Glycosidase</keyword>
<dbReference type="InterPro" id="IPR013783">
    <property type="entry name" value="Ig-like_fold"/>
</dbReference>
<dbReference type="Gene3D" id="3.20.20.80">
    <property type="entry name" value="Glycosidases"/>
    <property type="match status" value="1"/>
</dbReference>
<keyword evidence="14" id="KW-1185">Reference proteome</keyword>
<evidence type="ECO:0000256" key="7">
    <source>
        <dbReference type="ARBA" id="ARBA00023295"/>
    </source>
</evidence>
<evidence type="ECO:0000256" key="6">
    <source>
        <dbReference type="ARBA" id="ARBA00023277"/>
    </source>
</evidence>
<dbReference type="SUPFAM" id="SSF49452">
    <property type="entry name" value="Starch-binding domain-like"/>
    <property type="match status" value="1"/>
</dbReference>
<evidence type="ECO:0000259" key="12">
    <source>
        <dbReference type="PROSITE" id="PS51166"/>
    </source>
</evidence>
<comment type="caution">
    <text evidence="13">The sequence shown here is derived from an EMBL/GenBank/DDBJ whole genome shotgun (WGS) entry which is preliminary data.</text>
</comment>
<dbReference type="SMART" id="SM01065">
    <property type="entry name" value="CBM_2"/>
    <property type="match status" value="1"/>
</dbReference>
<dbReference type="Pfam" id="PF00128">
    <property type="entry name" value="Alpha-amylase"/>
    <property type="match status" value="1"/>
</dbReference>
<dbReference type="PRINTS" id="PR00110">
    <property type="entry name" value="ALPHAAMYLASE"/>
</dbReference>
<proteinExistence type="inferred from homology"/>
<keyword evidence="10" id="KW-0175">Coiled coil</keyword>
<evidence type="ECO:0000256" key="2">
    <source>
        <dbReference type="ARBA" id="ARBA00001913"/>
    </source>
</evidence>
<dbReference type="EMBL" id="CAXAMN010028095">
    <property type="protein sequence ID" value="CAK9115100.1"/>
    <property type="molecule type" value="Genomic_DNA"/>
</dbReference>